<evidence type="ECO:0000313" key="5">
    <source>
        <dbReference type="EMBL" id="GAE24381.1"/>
    </source>
</evidence>
<dbReference type="InterPro" id="IPR006235">
    <property type="entry name" value="OAc-hSer/O-AcSer_sulfhydrylase"/>
</dbReference>
<reference evidence="5" key="1">
    <citation type="journal article" date="2014" name="Genome Announc.">
        <title>Draft Genome Sequences of Three Alkaliphilic Bacillus Strains, Bacillus wakoensis JCM 9140T, Bacillus akibai JCM 9157T, and Bacillus hemicellulosilyticus JCM 9152T.</title>
        <authorList>
            <person name="Yuki M."/>
            <person name="Oshima K."/>
            <person name="Suda W."/>
            <person name="Oshida Y."/>
            <person name="Kitamura K."/>
            <person name="Iida T."/>
            <person name="Hattori M."/>
            <person name="Ohkuma M."/>
        </authorList>
    </citation>
    <scope>NUCLEOTIDE SEQUENCE [LARGE SCALE GENOMIC DNA]</scope>
    <source>
        <strain evidence="5">JCM 9140</strain>
    </source>
</reference>
<evidence type="ECO:0000256" key="3">
    <source>
        <dbReference type="ARBA" id="ARBA00022898"/>
    </source>
</evidence>
<dbReference type="SUPFAM" id="SSF53383">
    <property type="entry name" value="PLP-dependent transferases"/>
    <property type="match status" value="1"/>
</dbReference>
<dbReference type="GO" id="GO:0071269">
    <property type="term" value="P:L-homocysteine biosynthetic process"/>
    <property type="evidence" value="ECO:0007669"/>
    <property type="project" value="TreeGrafter"/>
</dbReference>
<dbReference type="InterPro" id="IPR015424">
    <property type="entry name" value="PyrdxlP-dep_Trfase"/>
</dbReference>
<accession>W4PX03</accession>
<dbReference type="GO" id="GO:0019346">
    <property type="term" value="P:transsulfuration"/>
    <property type="evidence" value="ECO:0007669"/>
    <property type="project" value="InterPro"/>
</dbReference>
<evidence type="ECO:0000256" key="1">
    <source>
        <dbReference type="ARBA" id="ARBA00001933"/>
    </source>
</evidence>
<dbReference type="GO" id="GO:0016829">
    <property type="term" value="F:lyase activity"/>
    <property type="evidence" value="ECO:0007669"/>
    <property type="project" value="UniProtKB-KW"/>
</dbReference>
<dbReference type="InterPro" id="IPR015421">
    <property type="entry name" value="PyrdxlP-dep_Trfase_major"/>
</dbReference>
<evidence type="ECO:0000256" key="2">
    <source>
        <dbReference type="ARBA" id="ARBA00022679"/>
    </source>
</evidence>
<gene>
    <name evidence="5" type="ORF">JCM9140_299</name>
</gene>
<protein>
    <submittedName>
        <fullName evidence="5">Methionine gamma-lyase</fullName>
    </submittedName>
</protein>
<comment type="cofactor">
    <cofactor evidence="1 4">
        <name>pyridoxal 5'-phosphate</name>
        <dbReference type="ChEBI" id="CHEBI:597326"/>
    </cofactor>
</comment>
<evidence type="ECO:0000313" key="6">
    <source>
        <dbReference type="Proteomes" id="UP000018890"/>
    </source>
</evidence>
<dbReference type="GO" id="GO:0030170">
    <property type="term" value="F:pyridoxal phosphate binding"/>
    <property type="evidence" value="ECO:0007669"/>
    <property type="project" value="InterPro"/>
</dbReference>
<keyword evidence="5" id="KW-0456">Lyase</keyword>
<dbReference type="AlphaFoldDB" id="W4PX03"/>
<dbReference type="PANTHER" id="PTHR43797:SF2">
    <property type="entry name" value="HOMOCYSTEINE_CYSTEINE SYNTHASE"/>
    <property type="match status" value="1"/>
</dbReference>
<keyword evidence="2" id="KW-0808">Transferase</keyword>
<dbReference type="GO" id="GO:0004124">
    <property type="term" value="F:cysteine synthase activity"/>
    <property type="evidence" value="ECO:0007669"/>
    <property type="project" value="TreeGrafter"/>
</dbReference>
<dbReference type="PANTHER" id="PTHR43797">
    <property type="entry name" value="HOMOCYSTEINE/CYSTEINE SYNTHASE"/>
    <property type="match status" value="1"/>
</dbReference>
<dbReference type="Proteomes" id="UP000018890">
    <property type="component" value="Unassembled WGS sequence"/>
</dbReference>
<evidence type="ECO:0000256" key="4">
    <source>
        <dbReference type="RuleBase" id="RU362118"/>
    </source>
</evidence>
<dbReference type="EMBL" id="BAUT01000001">
    <property type="protein sequence ID" value="GAE24381.1"/>
    <property type="molecule type" value="Genomic_DNA"/>
</dbReference>
<dbReference type="GO" id="GO:0006535">
    <property type="term" value="P:cysteine biosynthetic process from serine"/>
    <property type="evidence" value="ECO:0007669"/>
    <property type="project" value="TreeGrafter"/>
</dbReference>
<comment type="caution">
    <text evidence="5">The sequence shown here is derived from an EMBL/GenBank/DDBJ whole genome shotgun (WGS) entry which is preliminary data.</text>
</comment>
<dbReference type="Pfam" id="PF01053">
    <property type="entry name" value="Cys_Met_Meta_PP"/>
    <property type="match status" value="1"/>
</dbReference>
<dbReference type="STRING" id="1236970.JCM9140_299"/>
<dbReference type="InterPro" id="IPR000277">
    <property type="entry name" value="Cys/Met-Metab_PyrdxlP-dep_enz"/>
</dbReference>
<proteinExistence type="inferred from homology"/>
<name>W4PX03_9BACI</name>
<keyword evidence="6" id="KW-1185">Reference proteome</keyword>
<keyword evidence="3 4" id="KW-0663">Pyridoxal phosphate</keyword>
<dbReference type="GO" id="GO:0003961">
    <property type="term" value="F:O-acetylhomoserine aminocarboxypropyltransferase activity"/>
    <property type="evidence" value="ECO:0007669"/>
    <property type="project" value="TreeGrafter"/>
</dbReference>
<dbReference type="GO" id="GO:0005737">
    <property type="term" value="C:cytoplasm"/>
    <property type="evidence" value="ECO:0007669"/>
    <property type="project" value="TreeGrafter"/>
</dbReference>
<organism evidence="5 6">
    <name type="scientific">Halalkalibacter wakoensis JCM 9140</name>
    <dbReference type="NCBI Taxonomy" id="1236970"/>
    <lineage>
        <taxon>Bacteria</taxon>
        <taxon>Bacillati</taxon>
        <taxon>Bacillota</taxon>
        <taxon>Bacilli</taxon>
        <taxon>Bacillales</taxon>
        <taxon>Bacillaceae</taxon>
        <taxon>Halalkalibacter</taxon>
    </lineage>
</organism>
<dbReference type="Gene3D" id="3.40.640.10">
    <property type="entry name" value="Type I PLP-dependent aspartate aminotransferase-like (Major domain)"/>
    <property type="match status" value="1"/>
</dbReference>
<comment type="similarity">
    <text evidence="4">Belongs to the trans-sulfuration enzymes family.</text>
</comment>
<sequence>MKNEKDLQFETKVVHSSYNSNKHGECLTPPIYQTSTFTFPSMEQGAKRFSQEQGGYVYSRLENPTVAILEDRIAQLEEAEAGLAFSSGWQLFQPL</sequence>